<sequence length="270" mass="31164">MFTHLTARLSPNFPSDFSYIILTTSMDVISTKDGSLEIFLRNHPSNYNGTSQLEEVMLTKEQMPKVYVPILTAFNIAGAHGLLIRTLSKFEELKCKVLEGSGEATKVMSTKSRFETFVLIYETSGYVASSFAIFSKRNVIDSNNNKFAYMIIYSTKFRRSFENSLSNFLANLDASGLKKRLLCNYKWFREFNEMCRISREMGFGNRRNLYFMLSQTSKLSYNFRVKDEIAPFKFEDAALIFIAWLTIIGTALIYLVLELVNENLKYYVML</sequence>
<keyword evidence="3" id="KW-1185">Reference proteome</keyword>
<reference evidence="2 3" key="1">
    <citation type="submission" date="2024-08" db="EMBL/GenBank/DDBJ databases">
        <authorList>
            <person name="Cucini C."/>
            <person name="Frati F."/>
        </authorList>
    </citation>
    <scope>NUCLEOTIDE SEQUENCE [LARGE SCALE GENOMIC DNA]</scope>
</reference>
<evidence type="ECO:0000313" key="2">
    <source>
        <dbReference type="EMBL" id="CAL8127481.1"/>
    </source>
</evidence>
<dbReference type="EMBL" id="CAXLJM020000072">
    <property type="protein sequence ID" value="CAL8127481.1"/>
    <property type="molecule type" value="Genomic_DNA"/>
</dbReference>
<keyword evidence="1" id="KW-0472">Membrane</keyword>
<accession>A0ABP1RGD7</accession>
<name>A0ABP1RGD7_9HEXA</name>
<protein>
    <submittedName>
        <fullName evidence="2">Uncharacterized protein</fullName>
    </submittedName>
</protein>
<keyword evidence="1" id="KW-1133">Transmembrane helix</keyword>
<gene>
    <name evidence="2" type="ORF">ODALV1_LOCUS21859</name>
</gene>
<proteinExistence type="predicted"/>
<comment type="caution">
    <text evidence="2">The sequence shown here is derived from an EMBL/GenBank/DDBJ whole genome shotgun (WGS) entry which is preliminary data.</text>
</comment>
<organism evidence="2 3">
    <name type="scientific">Orchesella dallaii</name>
    <dbReference type="NCBI Taxonomy" id="48710"/>
    <lineage>
        <taxon>Eukaryota</taxon>
        <taxon>Metazoa</taxon>
        <taxon>Ecdysozoa</taxon>
        <taxon>Arthropoda</taxon>
        <taxon>Hexapoda</taxon>
        <taxon>Collembola</taxon>
        <taxon>Entomobryomorpha</taxon>
        <taxon>Entomobryoidea</taxon>
        <taxon>Orchesellidae</taxon>
        <taxon>Orchesellinae</taxon>
        <taxon>Orchesella</taxon>
    </lineage>
</organism>
<dbReference type="Proteomes" id="UP001642540">
    <property type="component" value="Unassembled WGS sequence"/>
</dbReference>
<keyword evidence="1" id="KW-0812">Transmembrane</keyword>
<feature type="transmembrane region" description="Helical" evidence="1">
    <location>
        <begin position="237"/>
        <end position="257"/>
    </location>
</feature>
<evidence type="ECO:0000313" key="3">
    <source>
        <dbReference type="Proteomes" id="UP001642540"/>
    </source>
</evidence>
<evidence type="ECO:0000256" key="1">
    <source>
        <dbReference type="SAM" id="Phobius"/>
    </source>
</evidence>